<dbReference type="InterPro" id="IPR038050">
    <property type="entry name" value="Neuro_actylchol_rec"/>
</dbReference>
<proteinExistence type="predicted"/>
<keyword evidence="1" id="KW-0812">Transmembrane</keyword>
<gene>
    <name evidence="3" type="ORF">PR048_025704</name>
</gene>
<name>A0ABQ9GJ95_9NEOP</name>
<dbReference type="CDD" id="cd19051">
    <property type="entry name" value="LGIC_TM_cation"/>
    <property type="match status" value="1"/>
</dbReference>
<feature type="transmembrane region" description="Helical" evidence="1">
    <location>
        <begin position="137"/>
        <end position="159"/>
    </location>
</feature>
<organism evidence="3 4">
    <name type="scientific">Dryococelus australis</name>
    <dbReference type="NCBI Taxonomy" id="614101"/>
    <lineage>
        <taxon>Eukaryota</taxon>
        <taxon>Metazoa</taxon>
        <taxon>Ecdysozoa</taxon>
        <taxon>Arthropoda</taxon>
        <taxon>Hexapoda</taxon>
        <taxon>Insecta</taxon>
        <taxon>Pterygota</taxon>
        <taxon>Neoptera</taxon>
        <taxon>Polyneoptera</taxon>
        <taxon>Phasmatodea</taxon>
        <taxon>Verophasmatodea</taxon>
        <taxon>Anareolatae</taxon>
        <taxon>Phasmatidae</taxon>
        <taxon>Eurycanthinae</taxon>
        <taxon>Dryococelus</taxon>
    </lineage>
</organism>
<evidence type="ECO:0000313" key="3">
    <source>
        <dbReference type="EMBL" id="KAJ8872103.1"/>
    </source>
</evidence>
<dbReference type="InterPro" id="IPR036719">
    <property type="entry name" value="Neuro-gated_channel_TM_sf"/>
</dbReference>
<keyword evidence="1" id="KW-0472">Membrane</keyword>
<sequence>MPSTSDAVPLIGRVGCQIIIGGYSVPDTWRGRRGVANNPRRHFFRQLRVVQKLSKKDAMIPPYPHCSTPPLTGYSVSGVTILLSLTVFLNLVAETLPQVSDAIPLLGVTILLSLTVFSLLVAELLPQTSDAVPLIGTYFNCIMFMVASSVVLTVVVLNYHHRTADIHEMPQWVSIGASAHLTRLFYSDSVRTLTKYAYVCTCDIVAAVAERAGRCRWSEGFLGVLLFPPPFHSDAAPHSPQSLPLALKTSLLRAAQISSLAYLFAVFLL</sequence>
<keyword evidence="4" id="KW-1185">Reference proteome</keyword>
<feature type="transmembrane region" description="Helical" evidence="1">
    <location>
        <begin position="105"/>
        <end position="125"/>
    </location>
</feature>
<dbReference type="PANTHER" id="PTHR18945">
    <property type="entry name" value="NEUROTRANSMITTER GATED ION CHANNEL"/>
    <property type="match status" value="1"/>
</dbReference>
<dbReference type="InterPro" id="IPR006201">
    <property type="entry name" value="Neur_channel"/>
</dbReference>
<protein>
    <recommendedName>
        <fullName evidence="2">Neurotransmitter-gated ion-channel transmembrane domain-containing protein</fullName>
    </recommendedName>
</protein>
<evidence type="ECO:0000259" key="2">
    <source>
        <dbReference type="Pfam" id="PF02932"/>
    </source>
</evidence>
<accession>A0ABQ9GJ95</accession>
<reference evidence="3 4" key="1">
    <citation type="submission" date="2023-02" db="EMBL/GenBank/DDBJ databases">
        <title>LHISI_Scaffold_Assembly.</title>
        <authorList>
            <person name="Stuart O.P."/>
            <person name="Cleave R."/>
            <person name="Magrath M.J.L."/>
            <person name="Mikheyev A.S."/>
        </authorList>
    </citation>
    <scope>NUCLEOTIDE SEQUENCE [LARGE SCALE GENOMIC DNA]</scope>
    <source>
        <strain evidence="3">Daus_M_001</strain>
        <tissue evidence="3">Leg muscle</tissue>
    </source>
</reference>
<evidence type="ECO:0000313" key="4">
    <source>
        <dbReference type="Proteomes" id="UP001159363"/>
    </source>
</evidence>
<dbReference type="Pfam" id="PF02932">
    <property type="entry name" value="Neur_chan_memb"/>
    <property type="match status" value="1"/>
</dbReference>
<dbReference type="Proteomes" id="UP001159363">
    <property type="component" value="Chromosome 10"/>
</dbReference>
<keyword evidence="1" id="KW-1133">Transmembrane helix</keyword>
<evidence type="ECO:0000256" key="1">
    <source>
        <dbReference type="SAM" id="Phobius"/>
    </source>
</evidence>
<dbReference type="InterPro" id="IPR006029">
    <property type="entry name" value="Neurotrans-gated_channel_TM"/>
</dbReference>
<dbReference type="Gene3D" id="1.20.58.390">
    <property type="entry name" value="Neurotransmitter-gated ion-channel transmembrane domain"/>
    <property type="match status" value="2"/>
</dbReference>
<dbReference type="EMBL" id="JARBHB010000011">
    <property type="protein sequence ID" value="KAJ8872103.1"/>
    <property type="molecule type" value="Genomic_DNA"/>
</dbReference>
<feature type="transmembrane region" description="Helical" evidence="1">
    <location>
        <begin position="71"/>
        <end position="93"/>
    </location>
</feature>
<dbReference type="SUPFAM" id="SSF90112">
    <property type="entry name" value="Neurotransmitter-gated ion-channel transmembrane pore"/>
    <property type="match status" value="2"/>
</dbReference>
<comment type="caution">
    <text evidence="3">The sequence shown here is derived from an EMBL/GenBank/DDBJ whole genome shotgun (WGS) entry which is preliminary data.</text>
</comment>
<feature type="domain" description="Neurotransmitter-gated ion-channel transmembrane" evidence="2">
    <location>
        <begin position="106"/>
        <end position="175"/>
    </location>
</feature>